<reference evidence="1 2" key="1">
    <citation type="submission" date="2017-11" db="EMBL/GenBank/DDBJ databases">
        <authorList>
            <person name="Han C.G."/>
        </authorList>
    </citation>
    <scope>NUCLEOTIDE SEQUENCE [LARGE SCALE GENOMIC DNA]</scope>
    <source>
        <strain evidence="1 2">A11</strain>
    </source>
</reference>
<gene>
    <name evidence="1" type="primary">trbC</name>
    <name evidence="1" type="ORF">CWN50_01790</name>
</gene>
<name>A0A1Q8YUH6_9ENTR</name>
<evidence type="ECO:0000313" key="1">
    <source>
        <dbReference type="EMBL" id="PLL44154.1"/>
    </source>
</evidence>
<dbReference type="Pfam" id="PF09673">
    <property type="entry name" value="TrbC_Ftype"/>
    <property type="match status" value="1"/>
</dbReference>
<proteinExistence type="predicted"/>
<protein>
    <submittedName>
        <fullName evidence="1">Type-F conjugative transfer system pilin assembly protein TrbC</fullName>
    </submittedName>
</protein>
<dbReference type="NCBIfam" id="TIGR02742">
    <property type="entry name" value="TrbC_Ftype"/>
    <property type="match status" value="1"/>
</dbReference>
<dbReference type="AlphaFoldDB" id="A0A1Q8YUH6"/>
<comment type="caution">
    <text evidence="1">The sequence shown here is derived from an EMBL/GenBank/DDBJ whole genome shotgun (WGS) entry which is preliminary data.</text>
</comment>
<dbReference type="Proteomes" id="UP000234505">
    <property type="component" value="Unassembled WGS sequence"/>
</dbReference>
<dbReference type="NCBIfam" id="NF010290">
    <property type="entry name" value="PRK13730.1"/>
    <property type="match status" value="1"/>
</dbReference>
<sequence>MKFINAMIVMALLTMKVCGAVGPTTEDRDWLKQQENLSEQLRQHPDRQLQQKLEAQIKRNPLNRSDSQFIDNLLSQQKAANQEKPTEGALYFVSFSIPEEGLKRMLHETRQYGIPATLRGLINNDMKTTTDAVLQLVKDGVTDGIQIDPTLYSQYNIRSVPALVVRCQTGFDVVRGNIRLKQALEKVAETGDCAQTARTMLGGIR</sequence>
<dbReference type="InterPro" id="IPR019106">
    <property type="entry name" value="T4SS_TrbC"/>
</dbReference>
<dbReference type="RefSeq" id="WP_047722572.1">
    <property type="nucleotide sequence ID" value="NZ_MRWY01000006.1"/>
</dbReference>
<evidence type="ECO:0000313" key="2">
    <source>
        <dbReference type="Proteomes" id="UP000234505"/>
    </source>
</evidence>
<accession>A0A1Q8YUH6</accession>
<reference evidence="1 2" key="2">
    <citation type="submission" date="2018-01" db="EMBL/GenBank/DDBJ databases">
        <title>Genomic study of Klebsiella pneumoniae.</title>
        <authorList>
            <person name="Yang Y."/>
            <person name="Bicalho R."/>
        </authorList>
    </citation>
    <scope>NUCLEOTIDE SEQUENCE [LARGE SCALE GENOMIC DNA]</scope>
    <source>
        <strain evidence="1 2">A11</strain>
    </source>
</reference>
<dbReference type="EMBL" id="PIDS01000024">
    <property type="protein sequence ID" value="PLL44154.1"/>
    <property type="molecule type" value="Genomic_DNA"/>
</dbReference>
<dbReference type="InterPro" id="IPR014113">
    <property type="entry name" value="T4SS_TrbC_subgr"/>
</dbReference>
<organism evidence="1 2">
    <name type="scientific">Klebsiella michiganensis</name>
    <dbReference type="NCBI Taxonomy" id="1134687"/>
    <lineage>
        <taxon>Bacteria</taxon>
        <taxon>Pseudomonadati</taxon>
        <taxon>Pseudomonadota</taxon>
        <taxon>Gammaproteobacteria</taxon>
        <taxon>Enterobacterales</taxon>
        <taxon>Enterobacteriaceae</taxon>
        <taxon>Klebsiella/Raoultella group</taxon>
        <taxon>Klebsiella</taxon>
    </lineage>
</organism>